<dbReference type="Gene3D" id="1.20.120.570">
    <property type="entry name" value="YkyA-like"/>
    <property type="match status" value="1"/>
</dbReference>
<reference evidence="3" key="1">
    <citation type="journal article" date="2021" name="PeerJ">
        <title>Extensive microbial diversity within the chicken gut microbiome revealed by metagenomics and culture.</title>
        <authorList>
            <person name="Gilroy R."/>
            <person name="Ravi A."/>
            <person name="Getino M."/>
            <person name="Pursley I."/>
            <person name="Horton D.L."/>
            <person name="Alikhan N.F."/>
            <person name="Baker D."/>
            <person name="Gharbi K."/>
            <person name="Hall N."/>
            <person name="Watson M."/>
            <person name="Adriaenssens E.M."/>
            <person name="Foster-Nyarko E."/>
            <person name="Jarju S."/>
            <person name="Secka A."/>
            <person name="Antonio M."/>
            <person name="Oren A."/>
            <person name="Chaudhuri R.R."/>
            <person name="La Ragione R."/>
            <person name="Hildebrand F."/>
            <person name="Pallen M.J."/>
        </authorList>
    </citation>
    <scope>NUCLEOTIDE SEQUENCE</scope>
    <source>
        <strain evidence="3">CHK171-7178</strain>
    </source>
</reference>
<sequence>MKKSIVGLVLAVSLVLSGCNFESSIEKQLSNAMTEMNSAEKEYRNAQTELTELEKSEQKLFNETMELTKEQRDELETKVTELEGSLEQRLTHLEEEEESISRARDSADELDAIIKQADENDKKSIETLKTATTNRYELHAVFVAEYKKLIAEQKELYEMLVSEETGLTDLKNKVSEVNAQNELVQSAITAYNDATAKMNVLKDDVFTSLQKEK</sequence>
<dbReference type="PROSITE" id="PS51257">
    <property type="entry name" value="PROKAR_LIPOPROTEIN"/>
    <property type="match status" value="1"/>
</dbReference>
<name>A0A921FZK5_SPOPS</name>
<gene>
    <name evidence="3" type="ORF">K8V56_12840</name>
</gene>
<feature type="chain" id="PRO_5038911351" evidence="2">
    <location>
        <begin position="19"/>
        <end position="213"/>
    </location>
</feature>
<accession>A0A921FZK5</accession>
<comment type="caution">
    <text evidence="3">The sequence shown here is derived from an EMBL/GenBank/DDBJ whole genome shotgun (WGS) entry which is preliminary data.</text>
</comment>
<organism evidence="3 4">
    <name type="scientific">Sporosarcina psychrophila</name>
    <name type="common">Bacillus psychrophilus</name>
    <dbReference type="NCBI Taxonomy" id="1476"/>
    <lineage>
        <taxon>Bacteria</taxon>
        <taxon>Bacillati</taxon>
        <taxon>Bacillota</taxon>
        <taxon>Bacilli</taxon>
        <taxon>Bacillales</taxon>
        <taxon>Caryophanaceae</taxon>
        <taxon>Sporosarcina</taxon>
    </lineage>
</organism>
<dbReference type="SUPFAM" id="SSF140423">
    <property type="entry name" value="MW0975(SA0943)-like"/>
    <property type="match status" value="1"/>
</dbReference>
<feature type="coiled-coil region" evidence="1">
    <location>
        <begin position="22"/>
        <end position="187"/>
    </location>
</feature>
<dbReference type="AlphaFoldDB" id="A0A921FZK5"/>
<keyword evidence="1" id="KW-0175">Coiled coil</keyword>
<evidence type="ECO:0000256" key="1">
    <source>
        <dbReference type="SAM" id="Coils"/>
    </source>
</evidence>
<reference evidence="3" key="2">
    <citation type="submission" date="2021-09" db="EMBL/GenBank/DDBJ databases">
        <authorList>
            <person name="Gilroy R."/>
        </authorList>
    </citation>
    <scope>NUCLEOTIDE SEQUENCE</scope>
    <source>
        <strain evidence="3">CHK171-7178</strain>
    </source>
</reference>
<proteinExistence type="predicted"/>
<dbReference type="InterPro" id="IPR036785">
    <property type="entry name" value="YkyA-like_sf"/>
</dbReference>
<evidence type="ECO:0000313" key="3">
    <source>
        <dbReference type="EMBL" id="HJF32643.1"/>
    </source>
</evidence>
<dbReference type="EMBL" id="DYWT01000206">
    <property type="protein sequence ID" value="HJF32643.1"/>
    <property type="molecule type" value="Genomic_DNA"/>
</dbReference>
<keyword evidence="2" id="KW-0732">Signal</keyword>
<evidence type="ECO:0000313" key="4">
    <source>
        <dbReference type="Proteomes" id="UP000698173"/>
    </source>
</evidence>
<dbReference type="Proteomes" id="UP000698173">
    <property type="component" value="Unassembled WGS sequence"/>
</dbReference>
<dbReference type="InterPro" id="IPR019454">
    <property type="entry name" value="Lipoprot_YkyA-like"/>
</dbReference>
<evidence type="ECO:0000256" key="2">
    <source>
        <dbReference type="SAM" id="SignalP"/>
    </source>
</evidence>
<protein>
    <submittedName>
        <fullName evidence="3">YkyA family protein</fullName>
    </submittedName>
</protein>
<dbReference type="Pfam" id="PF10368">
    <property type="entry name" value="YkyA"/>
    <property type="match status" value="1"/>
</dbReference>
<feature type="signal peptide" evidence="2">
    <location>
        <begin position="1"/>
        <end position="18"/>
    </location>
</feature>